<feature type="compositionally biased region" description="Polar residues" evidence="1">
    <location>
        <begin position="26"/>
        <end position="37"/>
    </location>
</feature>
<keyword evidence="2" id="KW-0732">Signal</keyword>
<proteinExistence type="predicted"/>
<evidence type="ECO:0000256" key="1">
    <source>
        <dbReference type="SAM" id="MobiDB-lite"/>
    </source>
</evidence>
<dbReference type="AlphaFoldDB" id="A0AA37HNZ9"/>
<dbReference type="EMBL" id="BPQM01000033">
    <property type="protein sequence ID" value="GJD78493.1"/>
    <property type="molecule type" value="Genomic_DNA"/>
</dbReference>
<organism evidence="3 4">
    <name type="scientific">Methylobacterium gregans</name>
    <dbReference type="NCBI Taxonomy" id="374424"/>
    <lineage>
        <taxon>Bacteria</taxon>
        <taxon>Pseudomonadati</taxon>
        <taxon>Pseudomonadota</taxon>
        <taxon>Alphaproteobacteria</taxon>
        <taxon>Hyphomicrobiales</taxon>
        <taxon>Methylobacteriaceae</taxon>
        <taxon>Methylobacterium</taxon>
    </lineage>
</organism>
<sequence length="102" mass="9638">MRLTALTLAATLLAAPAFAQDAGNVGQPSRSVPQAGQTAGGPIDTPLGAGGRVDTTGTVARPTGEVGVPPGVGAVDSAKGGNAAEPSKPAPNLGNTSGGPAR</sequence>
<dbReference type="RefSeq" id="WP_238302186.1">
    <property type="nucleotide sequence ID" value="NZ_BPQM01000033.1"/>
</dbReference>
<feature type="chain" id="PRO_5041335543" evidence="2">
    <location>
        <begin position="20"/>
        <end position="102"/>
    </location>
</feature>
<protein>
    <submittedName>
        <fullName evidence="3">Uncharacterized protein</fullName>
    </submittedName>
</protein>
<comment type="caution">
    <text evidence="3">The sequence shown here is derived from an EMBL/GenBank/DDBJ whole genome shotgun (WGS) entry which is preliminary data.</text>
</comment>
<reference evidence="3" key="1">
    <citation type="journal article" date="2016" name="Front. Microbiol.">
        <title>Genome Sequence of the Piezophilic, Mesophilic Sulfate-Reducing Bacterium Desulfovibrio indicus J2T.</title>
        <authorList>
            <person name="Cao J."/>
            <person name="Maignien L."/>
            <person name="Shao Z."/>
            <person name="Alain K."/>
            <person name="Jebbar M."/>
        </authorList>
    </citation>
    <scope>NUCLEOTIDE SEQUENCE</scope>
    <source>
        <strain evidence="3">NBRC 103626</strain>
    </source>
</reference>
<gene>
    <name evidence="3" type="ORF">NBEOAGPD_1708</name>
</gene>
<name>A0AA37HNZ9_9HYPH</name>
<accession>A0AA37HNZ9</accession>
<evidence type="ECO:0000313" key="3">
    <source>
        <dbReference type="EMBL" id="GJD78493.1"/>
    </source>
</evidence>
<reference evidence="3" key="2">
    <citation type="submission" date="2021-08" db="EMBL/GenBank/DDBJ databases">
        <authorList>
            <person name="Tani A."/>
            <person name="Ola A."/>
            <person name="Ogura Y."/>
            <person name="Katsura K."/>
            <person name="Hayashi T."/>
        </authorList>
    </citation>
    <scope>NUCLEOTIDE SEQUENCE</scope>
    <source>
        <strain evidence="3">NBRC 103626</strain>
    </source>
</reference>
<evidence type="ECO:0000313" key="4">
    <source>
        <dbReference type="Proteomes" id="UP001055108"/>
    </source>
</evidence>
<evidence type="ECO:0000256" key="2">
    <source>
        <dbReference type="SAM" id="SignalP"/>
    </source>
</evidence>
<feature type="signal peptide" evidence="2">
    <location>
        <begin position="1"/>
        <end position="19"/>
    </location>
</feature>
<feature type="compositionally biased region" description="Low complexity" evidence="1">
    <location>
        <begin position="62"/>
        <end position="75"/>
    </location>
</feature>
<keyword evidence="4" id="KW-1185">Reference proteome</keyword>
<dbReference type="Proteomes" id="UP001055108">
    <property type="component" value="Unassembled WGS sequence"/>
</dbReference>
<feature type="region of interest" description="Disordered" evidence="1">
    <location>
        <begin position="22"/>
        <end position="102"/>
    </location>
</feature>